<feature type="transmembrane region" description="Helical" evidence="5">
    <location>
        <begin position="176"/>
        <end position="195"/>
    </location>
</feature>
<evidence type="ECO:0000256" key="1">
    <source>
        <dbReference type="ARBA" id="ARBA00004651"/>
    </source>
</evidence>
<name>A0ABV2Z1I9_9ACTN</name>
<dbReference type="Gene3D" id="1.20.1250.20">
    <property type="entry name" value="MFS general substrate transporter like domains"/>
    <property type="match status" value="2"/>
</dbReference>
<reference evidence="7 8" key="1">
    <citation type="submission" date="2024-06" db="EMBL/GenBank/DDBJ databases">
        <title>The Natural Products Discovery Center: Release of the First 8490 Sequenced Strains for Exploring Actinobacteria Biosynthetic Diversity.</title>
        <authorList>
            <person name="Kalkreuter E."/>
            <person name="Kautsar S.A."/>
            <person name="Yang D."/>
            <person name="Bader C.D."/>
            <person name="Teijaro C.N."/>
            <person name="Fluegel L."/>
            <person name="Davis C.M."/>
            <person name="Simpson J.R."/>
            <person name="Lauterbach L."/>
            <person name="Steele A.D."/>
            <person name="Gui C."/>
            <person name="Meng S."/>
            <person name="Li G."/>
            <person name="Viehrig K."/>
            <person name="Ye F."/>
            <person name="Su P."/>
            <person name="Kiefer A.F."/>
            <person name="Nichols A."/>
            <person name="Cepeda A.J."/>
            <person name="Yan W."/>
            <person name="Fan B."/>
            <person name="Jiang Y."/>
            <person name="Adhikari A."/>
            <person name="Zheng C.-J."/>
            <person name="Schuster L."/>
            <person name="Cowan T.M."/>
            <person name="Smanski M.J."/>
            <person name="Chevrette M.G."/>
            <person name="De Carvalho L.P.S."/>
            <person name="Shen B."/>
        </authorList>
    </citation>
    <scope>NUCLEOTIDE SEQUENCE [LARGE SCALE GENOMIC DNA]</scope>
    <source>
        <strain evidence="7 8">NPDC033039</strain>
    </source>
</reference>
<evidence type="ECO:0000313" key="7">
    <source>
        <dbReference type="EMBL" id="MEU3711679.1"/>
    </source>
</evidence>
<feature type="transmembrane region" description="Helical" evidence="5">
    <location>
        <begin position="98"/>
        <end position="126"/>
    </location>
</feature>
<evidence type="ECO:0000313" key="8">
    <source>
        <dbReference type="Proteomes" id="UP001550853"/>
    </source>
</evidence>
<dbReference type="PANTHER" id="PTHR23527:SF1">
    <property type="entry name" value="BLL3282 PROTEIN"/>
    <property type="match status" value="1"/>
</dbReference>
<evidence type="ECO:0000259" key="6">
    <source>
        <dbReference type="PROSITE" id="PS50850"/>
    </source>
</evidence>
<evidence type="ECO:0000256" key="2">
    <source>
        <dbReference type="ARBA" id="ARBA00022692"/>
    </source>
</evidence>
<comment type="subcellular location">
    <subcellularLocation>
        <location evidence="1">Cell membrane</location>
        <topology evidence="1">Multi-pass membrane protein</topology>
    </subcellularLocation>
</comment>
<evidence type="ECO:0000256" key="3">
    <source>
        <dbReference type="ARBA" id="ARBA00022989"/>
    </source>
</evidence>
<accession>A0ABV2Z1I9</accession>
<organism evidence="7 8">
    <name type="scientific">Streptomyces catenulae</name>
    <dbReference type="NCBI Taxonomy" id="66875"/>
    <lineage>
        <taxon>Bacteria</taxon>
        <taxon>Bacillati</taxon>
        <taxon>Actinomycetota</taxon>
        <taxon>Actinomycetes</taxon>
        <taxon>Kitasatosporales</taxon>
        <taxon>Streptomycetaceae</taxon>
        <taxon>Streptomyces</taxon>
    </lineage>
</organism>
<gene>
    <name evidence="7" type="ORF">AB0E61_16475</name>
</gene>
<dbReference type="EMBL" id="JBEZVI010000012">
    <property type="protein sequence ID" value="MEU3711679.1"/>
    <property type="molecule type" value="Genomic_DNA"/>
</dbReference>
<dbReference type="InterPro" id="IPR020846">
    <property type="entry name" value="MFS_dom"/>
</dbReference>
<dbReference type="Proteomes" id="UP001550853">
    <property type="component" value="Unassembled WGS sequence"/>
</dbReference>
<sequence length="414" mass="41069">MSRTTAVPAQDDAEASRPAGMGTAAGVALITVLTSMPLFLVGATSTLINRERGWDAGDTGLLLAAYWFASLLGAFLSRKVEVPVSAETTVGVASCATAVGLALGAWAGGAGLVAGTAVGGLVYGYSQPHTNSLLMRHCARRVQGFAFGLKQAAVPMATLLGSVAVPALAVPYGWRAVFVSAAVVCALYGVLGLCVRRGGHAAAPARAAAPPLRINAQLLGLAGAGLCGAMVGNSLGGFLIASGTHGGLTLSTAGFLAAAGSVVNIAVRLAAGVVVDRGRYAPRTLLWQLYAVGALGTSLLALNGGAAVTVAGALLAFGGGWGWAGLLHYVAGVSFPAAAARATAVTQMGVSLGGACGPMLFGRLVTHAGFGPAWLVLTAVGVVAALLVLTLGRRAARPADGADGTTEREFKSVA</sequence>
<evidence type="ECO:0000256" key="4">
    <source>
        <dbReference type="ARBA" id="ARBA00023136"/>
    </source>
</evidence>
<feature type="transmembrane region" description="Helical" evidence="5">
    <location>
        <begin position="147"/>
        <end position="170"/>
    </location>
</feature>
<keyword evidence="3 5" id="KW-1133">Transmembrane helix</keyword>
<evidence type="ECO:0000256" key="5">
    <source>
        <dbReference type="SAM" id="Phobius"/>
    </source>
</evidence>
<feature type="transmembrane region" description="Helical" evidence="5">
    <location>
        <begin position="216"/>
        <end position="241"/>
    </location>
</feature>
<feature type="transmembrane region" description="Helical" evidence="5">
    <location>
        <begin position="342"/>
        <end position="361"/>
    </location>
</feature>
<feature type="transmembrane region" description="Helical" evidence="5">
    <location>
        <begin position="308"/>
        <end position="330"/>
    </location>
</feature>
<comment type="caution">
    <text evidence="7">The sequence shown here is derived from an EMBL/GenBank/DDBJ whole genome shotgun (WGS) entry which is preliminary data.</text>
</comment>
<dbReference type="SUPFAM" id="SSF103473">
    <property type="entry name" value="MFS general substrate transporter"/>
    <property type="match status" value="1"/>
</dbReference>
<feature type="transmembrane region" description="Helical" evidence="5">
    <location>
        <begin position="253"/>
        <end position="273"/>
    </location>
</feature>
<feature type="transmembrane region" description="Helical" evidence="5">
    <location>
        <begin position="60"/>
        <end position="78"/>
    </location>
</feature>
<dbReference type="RefSeq" id="WP_157848106.1">
    <property type="nucleotide sequence ID" value="NZ_JBEZVI010000012.1"/>
</dbReference>
<dbReference type="PANTHER" id="PTHR23527">
    <property type="entry name" value="BLL3282 PROTEIN"/>
    <property type="match status" value="1"/>
</dbReference>
<keyword evidence="2 5" id="KW-0812">Transmembrane</keyword>
<dbReference type="InterPro" id="IPR036259">
    <property type="entry name" value="MFS_trans_sf"/>
</dbReference>
<feature type="transmembrane region" description="Helical" evidence="5">
    <location>
        <begin position="373"/>
        <end position="391"/>
    </location>
</feature>
<dbReference type="Pfam" id="PF07690">
    <property type="entry name" value="MFS_1"/>
    <property type="match status" value="1"/>
</dbReference>
<proteinExistence type="predicted"/>
<feature type="transmembrane region" description="Helical" evidence="5">
    <location>
        <begin position="285"/>
        <end position="302"/>
    </location>
</feature>
<keyword evidence="4 5" id="KW-0472">Membrane</keyword>
<feature type="domain" description="Major facilitator superfamily (MFS) profile" evidence="6">
    <location>
        <begin position="23"/>
        <end position="396"/>
    </location>
</feature>
<dbReference type="PROSITE" id="PS50850">
    <property type="entry name" value="MFS"/>
    <property type="match status" value="1"/>
</dbReference>
<protein>
    <submittedName>
        <fullName evidence="7">MFS transporter</fullName>
    </submittedName>
</protein>
<dbReference type="InterPro" id="IPR052952">
    <property type="entry name" value="MFS-Transporter"/>
</dbReference>
<dbReference type="InterPro" id="IPR011701">
    <property type="entry name" value="MFS"/>
</dbReference>
<feature type="transmembrane region" description="Helical" evidence="5">
    <location>
        <begin position="24"/>
        <end position="48"/>
    </location>
</feature>
<keyword evidence="8" id="KW-1185">Reference proteome</keyword>